<dbReference type="RefSeq" id="WP_133392409.1">
    <property type="nucleotide sequence ID" value="NZ_SMTG01000002.1"/>
</dbReference>
<dbReference type="SUPFAM" id="SSF54001">
    <property type="entry name" value="Cysteine proteinases"/>
    <property type="match status" value="1"/>
</dbReference>
<dbReference type="EMBL" id="SMTG01000002">
    <property type="protein sequence ID" value="TDK32872.1"/>
    <property type="molecule type" value="Genomic_DNA"/>
</dbReference>
<dbReference type="SMART" id="SM00460">
    <property type="entry name" value="TGc"/>
    <property type="match status" value="1"/>
</dbReference>
<dbReference type="InterPro" id="IPR021878">
    <property type="entry name" value="TgpA_N"/>
</dbReference>
<evidence type="ECO:0000256" key="1">
    <source>
        <dbReference type="SAM" id="Phobius"/>
    </source>
</evidence>
<accession>A0A4V3ANT3</accession>
<evidence type="ECO:0000313" key="4">
    <source>
        <dbReference type="Proteomes" id="UP000295543"/>
    </source>
</evidence>
<dbReference type="PANTHER" id="PTHR42736:SF1">
    <property type="entry name" value="PROTEIN-GLUTAMINE GAMMA-GLUTAMYLTRANSFERASE"/>
    <property type="match status" value="1"/>
</dbReference>
<proteinExistence type="predicted"/>
<feature type="transmembrane region" description="Helical" evidence="1">
    <location>
        <begin position="167"/>
        <end position="185"/>
    </location>
</feature>
<gene>
    <name evidence="3" type="ORF">E2F49_02110</name>
</gene>
<dbReference type="Pfam" id="PF11992">
    <property type="entry name" value="TgpA_N"/>
    <property type="match status" value="1"/>
</dbReference>
<dbReference type="InterPro" id="IPR038765">
    <property type="entry name" value="Papain-like_cys_pep_sf"/>
</dbReference>
<dbReference type="InterPro" id="IPR002931">
    <property type="entry name" value="Transglutaminase-like"/>
</dbReference>
<dbReference type="AlphaFoldDB" id="A0A4V3ANT3"/>
<name>A0A4V3ANT3_9GAMM</name>
<feature type="transmembrane region" description="Helical" evidence="1">
    <location>
        <begin position="56"/>
        <end position="73"/>
    </location>
</feature>
<protein>
    <submittedName>
        <fullName evidence="3">DUF3488 domain-containing protein</fullName>
    </submittedName>
</protein>
<dbReference type="InterPro" id="IPR052901">
    <property type="entry name" value="Bact_TGase-like"/>
</dbReference>
<feature type="domain" description="Transglutaminase-like" evidence="2">
    <location>
        <begin position="402"/>
        <end position="473"/>
    </location>
</feature>
<organism evidence="3 4">
    <name type="scientific">Luteimonas terrae</name>
    <dbReference type="NCBI Taxonomy" id="1530191"/>
    <lineage>
        <taxon>Bacteria</taxon>
        <taxon>Pseudomonadati</taxon>
        <taxon>Pseudomonadota</taxon>
        <taxon>Gammaproteobacteria</taxon>
        <taxon>Lysobacterales</taxon>
        <taxon>Lysobacteraceae</taxon>
        <taxon>Luteimonas</taxon>
    </lineage>
</organism>
<sequence length="648" mass="71507">MARDVLALDAAGRRWSLLAAAVCLLPLLLQLPMPRSVAIAIAGAIAAAMASRRATPGWLRAILALAVFGLILAQGGMNFGRDTGCALLAGMLAIKPSELRSVRDARSLLGFALFAPFATFLLDQGPLSLVLGLAGAILALAALARLSEQESALPAIEMRHVARIGTVARLVAIGLPLALAAFWLFPRLATPLWGIPEMSAARPGLSDEMSPGDWLDLIADDTPAMRVSFRGPEPTTREMYWRGPTLTDYDGRSWTASPWLRSLPPAEVEHGAPTWDYEITLEPTERNLLVALEMPLELPQGMRGAHEYTLTSARRLDRITRWTLRSAPPVRFEADLPDPMRRLALRLPPDFNPRTRALAQQWRAETSNDGAIVDRALAWIRGEFAYTLDTPLPGRHAVDEFLFDYKAGFCEHFSSAFTVLMREAGIPARVVTGYTGGTRNAYGNYWIVRRMDAHAWSEVWLEGRGWVRVDPTAAVAPERIYDTLEDRLGTGGAGAAGGLLPIADLGDWARRMWNDFMLGFDAERQQRMLQRVGFENIDTGGLIGLFSLCAALALGWMLWLVARSERERDPLLRAWHRLGRRYARLGLGRARHEPALAWARRVQAARPGESPLLILTKRFIAARYAPAASDTTLIHALRVHRPAPESDR</sequence>
<reference evidence="3 4" key="1">
    <citation type="submission" date="2019-03" db="EMBL/GenBank/DDBJ databases">
        <title>Luteimonas zhaokaii sp.nov., isolated from the rectal contents of Plateau pika in Yushu, Qinghai Province, China.</title>
        <authorList>
            <person name="Zhang G."/>
        </authorList>
    </citation>
    <scope>NUCLEOTIDE SEQUENCE [LARGE SCALE GENOMIC DNA]</scope>
    <source>
        <strain evidence="3 4">THG-MD21</strain>
    </source>
</reference>
<evidence type="ECO:0000313" key="3">
    <source>
        <dbReference type="EMBL" id="TDK32872.1"/>
    </source>
</evidence>
<keyword evidence="1" id="KW-1133">Transmembrane helix</keyword>
<feature type="transmembrane region" description="Helical" evidence="1">
    <location>
        <begin position="541"/>
        <end position="562"/>
    </location>
</feature>
<evidence type="ECO:0000259" key="2">
    <source>
        <dbReference type="SMART" id="SM00460"/>
    </source>
</evidence>
<comment type="caution">
    <text evidence="3">The sequence shown here is derived from an EMBL/GenBank/DDBJ whole genome shotgun (WGS) entry which is preliminary data.</text>
</comment>
<dbReference type="OrthoDB" id="9804872at2"/>
<keyword evidence="4" id="KW-1185">Reference proteome</keyword>
<dbReference type="Proteomes" id="UP000295543">
    <property type="component" value="Unassembled WGS sequence"/>
</dbReference>
<keyword evidence="1" id="KW-0472">Membrane</keyword>
<dbReference type="Pfam" id="PF01841">
    <property type="entry name" value="Transglut_core"/>
    <property type="match status" value="1"/>
</dbReference>
<feature type="transmembrane region" description="Helical" evidence="1">
    <location>
        <begin position="128"/>
        <end position="146"/>
    </location>
</feature>
<keyword evidence="1" id="KW-0812">Transmembrane</keyword>
<dbReference type="Gene3D" id="3.10.620.30">
    <property type="match status" value="1"/>
</dbReference>
<dbReference type="PANTHER" id="PTHR42736">
    <property type="entry name" value="PROTEIN-GLUTAMINE GAMMA-GLUTAMYLTRANSFERASE"/>
    <property type="match status" value="1"/>
</dbReference>